<feature type="disulfide bond" evidence="8">
    <location>
        <begin position="948"/>
        <end position="1009"/>
    </location>
</feature>
<feature type="disulfide bond" evidence="8">
    <location>
        <begin position="3906"/>
        <end position="3916"/>
    </location>
</feature>
<evidence type="ECO:0000256" key="9">
    <source>
        <dbReference type="SAM" id="MobiDB-lite"/>
    </source>
</evidence>
<feature type="disulfide bond" evidence="8">
    <location>
        <begin position="407"/>
        <end position="471"/>
    </location>
</feature>
<feature type="disulfide bond" evidence="8">
    <location>
        <begin position="1081"/>
        <end position="1142"/>
    </location>
</feature>
<feature type="domain" description="SRCR" evidence="10">
    <location>
        <begin position="4047"/>
        <end position="4146"/>
    </location>
</feature>
<dbReference type="InterPro" id="IPR001190">
    <property type="entry name" value="SRCR"/>
</dbReference>
<feature type="disulfide bond" evidence="8">
    <location>
        <begin position="2941"/>
        <end position="3005"/>
    </location>
</feature>
<feature type="disulfide bond" evidence="8">
    <location>
        <begin position="3982"/>
        <end position="4043"/>
    </location>
</feature>
<dbReference type="FunFam" id="3.10.250.10:FF:000011">
    <property type="entry name" value="Scavenger receptor class A member 5"/>
    <property type="match status" value="5"/>
</dbReference>
<feature type="disulfide bond" evidence="8">
    <location>
        <begin position="3460"/>
        <end position="3470"/>
    </location>
</feature>
<reference evidence="11" key="2">
    <citation type="submission" date="2021-01" db="UniProtKB">
        <authorList>
            <consortium name="EnsemblMetazoa"/>
        </authorList>
    </citation>
    <scope>IDENTIFICATION</scope>
</reference>
<dbReference type="PROSITE" id="PS50287">
    <property type="entry name" value="SRCR_2"/>
    <property type="match status" value="38"/>
</dbReference>
<dbReference type="FunFam" id="3.10.250.10:FF:000019">
    <property type="entry name" value="Neurotrypsin"/>
    <property type="match status" value="1"/>
</dbReference>
<feature type="disulfide bond" evidence="8">
    <location>
        <begin position="523"/>
        <end position="584"/>
    </location>
</feature>
<feature type="disulfide bond" evidence="8">
    <location>
        <begin position="2108"/>
        <end position="2118"/>
    </location>
</feature>
<feature type="disulfide bond" evidence="8">
    <location>
        <begin position="1882"/>
        <end position="1892"/>
    </location>
</feature>
<evidence type="ECO:0000256" key="5">
    <source>
        <dbReference type="ARBA" id="ARBA00023157"/>
    </source>
</evidence>
<keyword evidence="5 8" id="KW-1015">Disulfide bond</keyword>
<feature type="disulfide bond" evidence="8">
    <location>
        <begin position="2954"/>
        <end position="3015"/>
    </location>
</feature>
<dbReference type="InterPro" id="IPR036772">
    <property type="entry name" value="SRCR-like_dom_sf"/>
</dbReference>
<dbReference type="FunFam" id="3.10.250.10:FF:000060">
    <property type="entry name" value="Predicted protein"/>
    <property type="match status" value="1"/>
</dbReference>
<evidence type="ECO:0000256" key="1">
    <source>
        <dbReference type="ARBA" id="ARBA00004613"/>
    </source>
</evidence>
<feature type="disulfide bond" evidence="8">
    <location>
        <begin position="1618"/>
        <end position="1679"/>
    </location>
</feature>
<feature type="disulfide bond" evidence="8">
    <location>
        <begin position="2732"/>
        <end position="2793"/>
    </location>
</feature>
<dbReference type="FunFam" id="3.10.250.10:FF:000005">
    <property type="entry name" value="Neurotrypsin isoform A"/>
    <property type="match status" value="5"/>
</dbReference>
<feature type="disulfide bond" evidence="8">
    <location>
        <begin position="317"/>
        <end position="378"/>
    </location>
</feature>
<feature type="disulfide bond" evidence="8">
    <location>
        <begin position="1728"/>
        <end position="1792"/>
    </location>
</feature>
<feature type="domain" description="SRCR" evidence="10">
    <location>
        <begin position="382"/>
        <end position="482"/>
    </location>
</feature>
<dbReference type="InParanoid" id="A0A7M7P2X3"/>
<feature type="disulfide bond" evidence="8">
    <location>
        <begin position="1967"/>
        <end position="2028"/>
    </location>
</feature>
<feature type="domain" description="SRCR" evidence="10">
    <location>
        <begin position="1146"/>
        <end position="1246"/>
    </location>
</feature>
<evidence type="ECO:0000256" key="4">
    <source>
        <dbReference type="ARBA" id="ARBA00022737"/>
    </source>
</evidence>
<feature type="domain" description="SRCR" evidence="10">
    <location>
        <begin position="3944"/>
        <end position="4044"/>
    </location>
</feature>
<feature type="disulfide bond" evidence="8">
    <location>
        <begin position="3862"/>
        <end position="3926"/>
    </location>
</feature>
<evidence type="ECO:0000256" key="6">
    <source>
        <dbReference type="ARBA" id="ARBA00023170"/>
    </source>
</evidence>
<dbReference type="GO" id="GO:0016020">
    <property type="term" value="C:membrane"/>
    <property type="evidence" value="ECO:0000318"/>
    <property type="project" value="GO_Central"/>
</dbReference>
<feature type="domain" description="SRCR" evidence="10">
    <location>
        <begin position="2375"/>
        <end position="2475"/>
    </location>
</feature>
<feature type="disulfide bond" evidence="8">
    <location>
        <begin position="2064"/>
        <end position="2128"/>
    </location>
</feature>
<feature type="disulfide bond" evidence="8">
    <location>
        <begin position="1274"/>
        <end position="1338"/>
    </location>
</feature>
<feature type="disulfide bond" evidence="8">
    <location>
        <begin position="2621"/>
        <end position="2682"/>
    </location>
</feature>
<feature type="domain" description="SRCR" evidence="10">
    <location>
        <begin position="3619"/>
        <end position="3719"/>
    </location>
</feature>
<feature type="compositionally biased region" description="Low complexity" evidence="9">
    <location>
        <begin position="3141"/>
        <end position="3167"/>
    </location>
</feature>
<evidence type="ECO:0000259" key="10">
    <source>
        <dbReference type="PROSITE" id="PS50287"/>
    </source>
</evidence>
<feature type="disulfide bond" evidence="8">
    <location>
        <begin position="3875"/>
        <end position="3936"/>
    </location>
</feature>
<feature type="domain" description="SRCR" evidence="10">
    <location>
        <begin position="2694"/>
        <end position="2794"/>
    </location>
</feature>
<dbReference type="GeneID" id="583353"/>
<feature type="disulfide bond" evidence="8">
    <location>
        <begin position="2547"/>
        <end position="2557"/>
    </location>
</feature>
<keyword evidence="12" id="KW-1185">Reference proteome</keyword>
<proteinExistence type="predicted"/>
<feature type="domain" description="SRCR" evidence="10">
    <location>
        <begin position="3391"/>
        <end position="3491"/>
    </location>
</feature>
<feature type="disulfide bond" evidence="8">
    <location>
        <begin position="236"/>
        <end position="246"/>
    </location>
</feature>
<feature type="domain" description="SRCR" evidence="10">
    <location>
        <begin position="1"/>
        <end position="61"/>
    </location>
</feature>
<feature type="disulfide bond" evidence="8">
    <location>
        <begin position="3688"/>
        <end position="3698"/>
    </location>
</feature>
<feature type="disulfide bond" evidence="8">
    <location>
        <begin position="2874"/>
        <end position="2884"/>
    </location>
</feature>
<feature type="disulfide bond" evidence="8">
    <location>
        <begin position="2400"/>
        <end position="2464"/>
    </location>
</feature>
<feature type="domain" description="SRCR" evidence="10">
    <location>
        <begin position="700"/>
        <end position="801"/>
    </location>
</feature>
<feature type="domain" description="SRCR" evidence="10">
    <location>
        <begin position="910"/>
        <end position="1010"/>
    </location>
</feature>
<keyword evidence="4" id="KW-0677">Repeat</keyword>
<feature type="disulfide bond" evidence="8">
    <location>
        <begin position="348"/>
        <end position="358"/>
    </location>
</feature>
<dbReference type="SUPFAM" id="SSF56487">
    <property type="entry name" value="SRCR-like"/>
    <property type="match status" value="38"/>
</dbReference>
<feature type="disulfide bond" evidence="8">
    <location>
        <begin position="3644"/>
        <end position="3708"/>
    </location>
</feature>
<feature type="disulfide bond" evidence="8">
    <location>
        <begin position="1423"/>
        <end position="1433"/>
    </location>
</feature>
<sequence length="4146" mass="444766">MLGFPGAESALLSAFFGEGPGSTVLDNVGCTGEEDNIAQCIHNGMMVENCGHHEDAGVVCSPWVRLVNGSHYREGRVEVYYNREWSTVCSDEWGIHDAEIVCQMLGFPGVEGYRVSGEYGAGTGKIILDNVHCNGSEANIFECGHNGLFVHNCRHSEDAGAVCSSRVRLVGGINGNEGRVELYYNNAWGTICDDEWGIPDADVVCRMMGFYRAESIPLAGRYGLGRGQIILDTLMCNGTEDNILDCEHDGPLKHNCDHEEDATVICLAPTEAAMMTVNIRLVDGGSARQGRVEVEYNADWGTVCDDSWDLRDAGVVCRMLGFPGAEDALTGAFYGQGTGATVLDDVNCEGNEEDLALCRHNGFLMENCGHSEDASVICSPLGRLVNGNNYREGRVEAYYEGEYFSVCDDSWEMEEARVFCHMLGFPGAEAFHGLANFGEGEGDIVLDNLNCVGSEDSLFDCEGSTPFDHNCKHNEDAGVTCSHGVRLVNGSKAHEGRVEVYYAGVWGTVCNDDWDMNDANIVCKMLGYSGAEISQQMAYFGEGRGPIVLDNVACSGNELSILDCPAEKHFRHNCEHSEDVGVVCIGGSTDQESSLPVRLADGPNTRSGRVEIKYNGAWGTICDDDWDINDAGVICRSLGYPGADQAILRGRFGPGEGDIVLDNVNCSGSEVNVESCLHSDFLQNNCGHGEDAGVICLPQARLADGSSYREGRVELFYQNAWHMVCDDEWDEYDSAVVCDGMLSLPGADGPQTDLSFGPGEGEIILDNVDCLGNEPSLFQCRSRGLFVQDCSRLEAAGVICSPSVRLANGFREHQGRVEYYYNNQWGSICDDEYGSWSMANANVVCRMLGFVGAESARGSAFYGEGDSDIVLANVHCSGNETNVADCSRNQFLDHLCAHSEDVGVVCSLGVRLVGGNKPSEGRVEVFYRNAWGTICDDLWDMNEANVVCRMLGYSGAAGITGGASFGQGEGLIVLDNMECNGTEATLADCEHNGFYDQNCGHHEDAGVICIDQVTAPSPQPLTEGPTLLPGDPLLPIEITTGTVRLQDGASDREGRVEVLHNGSWHPICDDTWDELEADIVCRMLHFPGALLAKQYSHFGAGNGSILLDDLACLGNETDLLSCIHGGLYQNNCGSNEHAGVICQNTVRLQDGARSREGRVELYVDDVWKTVCDDGWDVNNADVVCQMLGYPSAEAAPLRASYGAGTGDIILSGVGCNGMESSIFECDHSGLTVPNCDHSEDAGVVCSPNVRLSNGSRSLQGWVEYYYNGTWGTICNSNWDMLDANVVCRMLGHSRAVASISHDELGPRDGPILLSDVGCTGQEKDLSECHQGRFYQHDCTHTDDVAVVCTDDVEVRLVGGSSDSEGRLEVNFQGSWGTVCDDDWTIDAAHVVCRMLGYSGADAFQTNAFFGEGEGTIVLDDLRCSGNETNLADCGHREILTSNCGHAEDVGVICTEIVPSTTRQPVVPLEVRLAGGENDRRGRVEVFYNGSWGTICDDYWDISDAEVVCRMLGLGLAQRAYGTSEFGAGEGPIVLDDVECSGSESNLVECRHGGLLANNCGHSEDAGVACAAPEPSGPLEIRLVGGANEMEGRVEVLYNNSWGTVCDDQWDINDGSVVCRMLGFARAISAPGGAAFGQGDGQIVLDNIECQGYEESLLDCQRTGFLEQNCGHSEDAGVVCANVTATEPPITISPMPRPVVNLQVRLVGGSNNQEGRLEVFHNGSWGTVCGDLWDINEGTVVCRMLGLGRAMRTYSSAEFGPGEGPVVLDNVQCLGTEENLGECRHDALEVNNCQHSEVAGVQCNAPEPTGPLQVRLVDGANEMEGRVEVLYNNSWGTICDDQWDINGGNVVCRMLGFAKAIRAPGGAEFGQGNGSIVLDDVTCHGHETSLLDCQRRDFLDQNCRHSEDAGVVCSNSNTTVAPPTVPRLEARLVGGATEQEGRVEVFYNGSWGTICDDLWDINDALVICRMVGLGRAIRPYSSARFGPGEGPIVLDNVECLGREENLGECQHDGLGVNNCQHSEDAGVRCAAPEPTEPLEVRLVGGANEMEGRVEVLYNNSWGTICDDLWDINDGSVVCRMLGFARAIRAPGGAAFGLGDGPIVLDNIECHGDETSLLDCHRTGFLDQNCGHSEDAGVVCTNSSATDATPTTIPPQIRPVVDLQVRLVGGATDREGRVEVYYNGSWGTVCDDLWDISDGNVVCRMLGLGEAQLTRGYGAGEGPIILDNVECQGTEDNLGGCQHPGLFENNCGHAEDAGVKCSATTQAPSRTLQVRLVDGTTPSEGRVEVLHNGTWSTICDDSWDLPDAHVTCHMLGYPGAESALASGFFGPGEAGILLDDVECIGNETSLEDCQHPGFYEHNCQHYEDAAVVCRPRVRLAGGGNYRQGRVEIYSDGTWSSICDDSWDLNDANVVCRMLGHANAEAVRTGSFFGQGTGDIILDDVECTGTERDILDCQHAGLFNNNCGHSEDAGAVCSERVHLADGATPGEGRVEVYSNGTWGTICDDSWDIDDATVVCRMLGFPKAASAPIQAAFGPGQGEILFDEVDCTGAERGLTECSHRGLGVHNCGHSEDAGVICSNELEIRLVDGERNNEGRVEVLYNDEWGTVCDDAWDILDADVICRQLGYPGAEEAYQYAHYGAGDGKILLDDVECRGNETNIAFCRHRDITTSNCGHHEDAGVLCTELGGPIENFAVRLVGGLIPSNGRVEVFYNGAWGTVCDDGWDINDANVVCHMLGYARAVSAPFGARFGGGSGQILLDDVNCRGTEATLRDCENNGLSQHNCGHSEDAGAVCSSVLSDKASLPIRLTGGVTPAEGNVEVYHNGVWDNVCDNTWDLADGFVVCRQLGFSSVRRVSRNSRYGQNSNHYRLLDVHCTGAENELGDCRNDVSNAEDLETCRYGTDAAGVSCATASDGDVRIVGGPNYLMGRVEIYNEGSWGTVCDDNFDLNDAHVICRQAVSAEAVTFAPNAFFGPGNNSIVYDELDCGGYETNLAECPRGLGRQGDCTHAEDASVACQIPVRLVGGSGPHEGRVEVRYFGGWGAVCDSEWSVEDGDVVCRQLGYEGAAEVFYQAHFAPGEGRVVLDGLRCHGNESQLMLCPHQGILTNRNGCTNDNEAGVRCREEPDTTTPPTTTGYNLGDNATTSRARPTTTTTTTTMPPTTAPVDPTNNGRVRLVGGATPNEGRVEWNVKGIWGSVCDDYWDLKDATVVCRELGFVSAREAVMLAAFGQSSGPIVADDVRCRGTEESFSNCTKSTSNNCGHSEDAGVICNTEPNSYSPTLIELQSNATFASGTLGVGGTNETAALYVCSEGFNFVDATVVCHELGYRSAARTYERTAERGDANAAVRFECVGNEKMLRECSTAEYDPVDWYCQPFEAAGLDCFPAYDGVSVALIGGSAPWEGRLEVTIDTVTGTVCDDYFSMDDAHVACRTLGYPGAVSLPGSGVFGAGTGEIFLDNVECSGDEDHILDCVHDGVGIHNCGHSEDVSIICDGGGVRPTTAADKIRLMGGSVPSEGRVEVLHNGAWGTICNEGWDINDANTVCRMLGFTDGALQAVTSPEFGEGSGPIVLSNVACKENDTNLLECSFPPFGTHTCYFTRMDAGVRCSIGEVIPNPLAVEVRLINGSRASEGRVEVFYNNTWSSVCDDAWDLQDALVVCRQLGYPGAAAAPLRSRFGSGDGVIVVEDFGCRGNETNLAECDHDPWTIHDCTHQEDASVVCLEDLSAPVRLEGGIYPGEGRVEIYLDGQWGTVCDDGFTRTEGDIVCRQLGYTGVLKILSGEHFGGLEYLPILLDDVTCTGDETSLAMCTHRGLREHNCVQSENVGLICNTSSAYFPNAPVRLNGKSEGEGRVEVYNAGEWRAICDTNWDLNEASVVCRQLGYPRAVIADTGSYYGGEPIGFWLYDVKCSGTESNLGQCSHAEWGQGSCVFSQEAGVLCFPASSGDVRLTQGRSSLEGRVELFYEGEWGTVCDDMWNRQDADVVCHQLGFGPAAGVFSGAVFGAGSGPIHVDNLECTGNESRLTDCMRSEIGEHNCGHQEDASVSCTLPVRLSGANSSSEGRVQVYFEGDWGKVCQDDFTDIEATIVCRQLGFAGGNHTDATQYDAVDGLFHLDNVTCRGDELMISTCQHNGWGKHDCFEDEDAAVVCF</sequence>
<feature type="domain" description="SRCR" evidence="10">
    <location>
        <begin position="3726"/>
        <end position="3827"/>
    </location>
</feature>
<evidence type="ECO:0000313" key="11">
    <source>
        <dbReference type="EnsemblMetazoa" id="XP_030845530"/>
    </source>
</evidence>
<feature type="disulfide bond" evidence="8">
    <location>
        <begin position="1068"/>
        <end position="1132"/>
    </location>
</feature>
<feature type="disulfide bond" evidence="8">
    <location>
        <begin position="3241"/>
        <end position="3251"/>
    </location>
</feature>
<protein>
    <recommendedName>
        <fullName evidence="10">SRCR domain-containing protein</fullName>
    </recommendedName>
</protein>
<feature type="disulfide bond" evidence="8">
    <location>
        <begin position="1998"/>
        <end position="2008"/>
    </location>
</feature>
<feature type="domain" description="SRCR" evidence="10">
    <location>
        <begin position="3172"/>
        <end position="3270"/>
    </location>
</feature>
<feature type="domain" description="SRCR" evidence="10">
    <location>
        <begin position="3838"/>
        <end position="3937"/>
    </location>
</feature>
<feature type="disulfide bond" evidence="8">
    <location>
        <begin position="1851"/>
        <end position="1912"/>
    </location>
</feature>
<feature type="disulfide bond" evidence="8">
    <location>
        <begin position="2763"/>
        <end position="2773"/>
    </location>
</feature>
<feature type="disulfide bond" evidence="8">
    <location>
        <begin position="1508"/>
        <end position="1569"/>
    </location>
</feature>
<dbReference type="OMA" id="QCNAPEP"/>
<feature type="disulfide bond" evidence="8">
    <location>
        <begin position="205"/>
        <end position="266"/>
    </location>
</feature>
<feature type="disulfide bond" evidence="8">
    <location>
        <begin position="1392"/>
        <end position="1453"/>
    </location>
</feature>
<dbReference type="GO" id="GO:0045217">
    <property type="term" value="P:cell-cell junction maintenance"/>
    <property type="evidence" value="ECO:0000318"/>
    <property type="project" value="GO_Central"/>
</dbReference>
<feature type="domain" description="SRCR" evidence="10">
    <location>
        <begin position="597"/>
        <end position="697"/>
    </location>
</feature>
<feature type="disulfide bond" evidence="8">
    <location>
        <begin position="666"/>
        <end position="676"/>
    </location>
</feature>
<evidence type="ECO:0000256" key="3">
    <source>
        <dbReference type="ARBA" id="ARBA00022729"/>
    </source>
</evidence>
<dbReference type="PANTHER" id="PTHR19331">
    <property type="entry name" value="SCAVENGER RECEPTOR DOMAIN-CONTAINING"/>
    <property type="match status" value="1"/>
</dbReference>
<feature type="domain" description="SRCR" evidence="10">
    <location>
        <begin position="1470"/>
        <end position="1570"/>
    </location>
</feature>
<feature type="disulfide bond" evidence="8">
    <location>
        <begin position="979"/>
        <end position="989"/>
    </location>
</feature>
<feature type="disulfide bond" evidence="8">
    <location>
        <begin position="1287"/>
        <end position="1348"/>
    </location>
</feature>
<feature type="disulfide bond" evidence="8">
    <location>
        <begin position="2297"/>
        <end position="2361"/>
    </location>
</feature>
<feature type="disulfide bond" evidence="8">
    <location>
        <begin position="30"/>
        <end position="40"/>
    </location>
</feature>
<dbReference type="GO" id="GO:0005576">
    <property type="term" value="C:extracellular region"/>
    <property type="evidence" value="ECO:0007669"/>
    <property type="project" value="UniProtKB-SubCell"/>
</dbReference>
<feature type="domain" description="SRCR" evidence="10">
    <location>
        <begin position="485"/>
        <end position="585"/>
    </location>
</feature>
<feature type="domain" description="SRCR" evidence="10">
    <location>
        <begin position="2805"/>
        <end position="2909"/>
    </location>
</feature>
<evidence type="ECO:0000256" key="8">
    <source>
        <dbReference type="PROSITE-ProRule" id="PRU00196"/>
    </source>
</evidence>
<feature type="domain" description="SRCR" evidence="10">
    <location>
        <begin position="3281"/>
        <end position="3383"/>
    </location>
</feature>
<feature type="disulfide bond" evidence="8">
    <location>
        <begin position="1649"/>
        <end position="1659"/>
    </location>
</feature>
<dbReference type="Gene3D" id="3.10.250.10">
    <property type="entry name" value="SRCR-like domain"/>
    <property type="match status" value="38"/>
</dbReference>
<feature type="disulfide bond" evidence="8">
    <location>
        <begin position="1539"/>
        <end position="1549"/>
    </location>
</feature>
<evidence type="ECO:0000256" key="7">
    <source>
        <dbReference type="ARBA" id="ARBA00023180"/>
    </source>
</evidence>
<feature type="disulfide bond" evidence="8">
    <location>
        <begin position="845"/>
        <end position="906"/>
    </location>
</feature>
<feature type="domain" description="SRCR" evidence="10">
    <location>
        <begin position="2583"/>
        <end position="2683"/>
    </location>
</feature>
<keyword evidence="3" id="KW-0732">Signal</keyword>
<comment type="caution">
    <text evidence="8">Lacks conserved residue(s) required for the propagation of feature annotation.</text>
</comment>
<feature type="disulfide bond" evidence="8">
    <location>
        <begin position="1954"/>
        <end position="2018"/>
    </location>
</feature>
<dbReference type="FunFam" id="3.10.250.10:FF:000007">
    <property type="entry name" value="Soluble scavenger receptor cysteine-rich domain-containing protein SSC5D"/>
    <property type="match status" value="5"/>
</dbReference>
<feature type="domain" description="SRCR" evidence="10">
    <location>
        <begin position="804"/>
        <end position="907"/>
    </location>
</feature>
<feature type="region of interest" description="Disordered" evidence="9">
    <location>
        <begin position="3118"/>
        <end position="3171"/>
    </location>
</feature>
<feature type="disulfide bond" evidence="8">
    <location>
        <begin position="1772"/>
        <end position="1782"/>
    </location>
</feature>
<feature type="disulfide bond" evidence="8">
    <location>
        <begin position="420"/>
        <end position="481"/>
    </location>
</feature>
<feature type="disulfide bond" evidence="8">
    <location>
        <begin position="4115"/>
        <end position="4125"/>
    </location>
</feature>
<feature type="disulfide bond" evidence="8">
    <location>
        <begin position="4013"/>
        <end position="4023"/>
    </location>
</feature>
<feature type="disulfide bond" evidence="8">
    <location>
        <begin position="3416"/>
        <end position="3480"/>
    </location>
</feature>
<feature type="disulfide bond" evidence="8">
    <location>
        <begin position="1741"/>
        <end position="1802"/>
    </location>
</feature>
<feature type="disulfide bond" evidence="8">
    <location>
        <begin position="3350"/>
        <end position="3360"/>
    </location>
</feature>
<feature type="disulfide bond" evidence="8">
    <location>
        <begin position="2077"/>
        <end position="2138"/>
    </location>
</feature>
<feature type="domain" description="SRCR" evidence="10">
    <location>
        <begin position="2163"/>
        <end position="2260"/>
    </location>
</feature>
<feature type="disulfide bond" evidence="8">
    <location>
        <begin position="2413"/>
        <end position="2474"/>
    </location>
</feature>
<dbReference type="OrthoDB" id="536948at2759"/>
<feature type="disulfide bond" evidence="8">
    <location>
        <begin position="2503"/>
        <end position="2567"/>
    </location>
</feature>
<feature type="disulfide bond" evidence="8">
    <location>
        <begin position="2229"/>
        <end position="2239"/>
    </location>
</feature>
<dbReference type="FunFam" id="3.10.250.10:FF:000026">
    <property type="entry name" value="Tequila, isoform D"/>
    <property type="match status" value="2"/>
</dbReference>
<dbReference type="FunFam" id="3.10.250.10:FF:000032">
    <property type="entry name" value="Si:dkey-14d8.20"/>
    <property type="match status" value="1"/>
</dbReference>
<reference evidence="12" key="1">
    <citation type="submission" date="2015-02" db="EMBL/GenBank/DDBJ databases">
        <title>Genome sequencing for Strongylocentrotus purpuratus.</title>
        <authorList>
            <person name="Murali S."/>
            <person name="Liu Y."/>
            <person name="Vee V."/>
            <person name="English A."/>
            <person name="Wang M."/>
            <person name="Skinner E."/>
            <person name="Han Y."/>
            <person name="Muzny D.M."/>
            <person name="Worley K.C."/>
            <person name="Gibbs R.A."/>
        </authorList>
    </citation>
    <scope>NUCLEOTIDE SEQUENCE</scope>
</reference>
<keyword evidence="7" id="KW-0325">Glycoprotein</keyword>
<feature type="disulfide bond" evidence="8">
    <location>
        <begin position="1184"/>
        <end position="1245"/>
    </location>
</feature>
<feature type="domain" description="SRCR" evidence="10">
    <location>
        <begin position="1813"/>
        <end position="1913"/>
    </location>
</feature>
<comment type="subcellular location">
    <subcellularLocation>
        <location evidence="1">Secreted</location>
    </subcellularLocation>
</comment>
<feature type="disulfide bond" evidence="8">
    <location>
        <begin position="3574"/>
        <end position="3584"/>
    </location>
</feature>
<dbReference type="RefSeq" id="XP_030845530.1">
    <property type="nucleotide sequence ID" value="XM_030989670.1"/>
</dbReference>
<feature type="disulfide bond" evidence="8">
    <location>
        <begin position="622"/>
        <end position="686"/>
    </location>
</feature>
<feature type="disulfide bond" evidence="8">
    <location>
        <begin position="1215"/>
        <end position="1225"/>
    </location>
</feature>
<dbReference type="FunFam" id="3.10.250.10:FF:000001">
    <property type="entry name" value="Lysyl oxidase 4 isoform X1"/>
    <property type="match status" value="1"/>
</dbReference>
<feature type="domain" description="SRCR" evidence="10">
    <location>
        <begin position="64"/>
        <end position="164"/>
    </location>
</feature>
<feature type="disulfide bond" evidence="8">
    <location>
        <begin position="89"/>
        <end position="153"/>
    </location>
</feature>
<feature type="domain" description="SRCR" evidence="10">
    <location>
        <begin position="2916"/>
        <end position="3016"/>
    </location>
</feature>
<feature type="disulfide bond" evidence="8">
    <location>
        <begin position="1379"/>
        <end position="1443"/>
    </location>
</feature>
<keyword evidence="6" id="KW-0675">Receptor</keyword>
<organism evidence="11 12">
    <name type="scientific">Strongylocentrotus purpuratus</name>
    <name type="common">Purple sea urchin</name>
    <dbReference type="NCBI Taxonomy" id="7668"/>
    <lineage>
        <taxon>Eukaryota</taxon>
        <taxon>Metazoa</taxon>
        <taxon>Echinodermata</taxon>
        <taxon>Eleutherozoa</taxon>
        <taxon>Echinozoa</taxon>
        <taxon>Echinoidea</taxon>
        <taxon>Euechinoidea</taxon>
        <taxon>Echinacea</taxon>
        <taxon>Camarodonta</taxon>
        <taxon>Echinidea</taxon>
        <taxon>Strongylocentrotidae</taxon>
        <taxon>Strongylocentrotus</taxon>
    </lineage>
</organism>
<feature type="disulfide bond" evidence="8">
    <location>
        <begin position="2516"/>
        <end position="2577"/>
    </location>
</feature>
<feature type="disulfide bond" evidence="8">
    <location>
        <begin position="635"/>
        <end position="696"/>
    </location>
</feature>
<dbReference type="PROSITE" id="PS00420">
    <property type="entry name" value="SRCR_1"/>
    <property type="match status" value="23"/>
</dbReference>
<name>A0A7M7P2X3_STRPU</name>
<feature type="disulfide bond" evidence="8">
    <location>
        <begin position="1495"/>
        <end position="1559"/>
    </location>
</feature>
<accession>A0A7M7P2X3</accession>
<feature type="domain" description="SRCR" evidence="10">
    <location>
        <begin position="2478"/>
        <end position="2578"/>
    </location>
</feature>
<feature type="disulfide bond" evidence="8">
    <location>
        <begin position="1171"/>
        <end position="1235"/>
    </location>
</feature>
<feature type="disulfide bond" evidence="8">
    <location>
        <begin position="102"/>
        <end position="163"/>
    </location>
</feature>
<feature type="disulfide bond" evidence="8">
    <location>
        <begin position="3429"/>
        <end position="3490"/>
    </location>
</feature>
<feature type="domain" description="SRCR" evidence="10">
    <location>
        <begin position="1043"/>
        <end position="1143"/>
    </location>
</feature>
<feature type="domain" description="SRCR" evidence="10">
    <location>
        <begin position="1354"/>
        <end position="1454"/>
    </location>
</feature>
<dbReference type="SMART" id="SM00202">
    <property type="entry name" value="SR"/>
    <property type="match status" value="38"/>
</dbReference>
<feature type="disulfide bond" evidence="8">
    <location>
        <begin position="935"/>
        <end position="999"/>
    </location>
</feature>
<feature type="domain" description="SRCR" evidence="10">
    <location>
        <begin position="279"/>
        <end position="379"/>
    </location>
</feature>
<feature type="disulfide bond" evidence="8">
    <location>
        <begin position="1318"/>
        <end position="1328"/>
    </location>
</feature>
<keyword evidence="2" id="KW-0964">Secreted</keyword>
<feature type="disulfide bond" evidence="8">
    <location>
        <begin position="2444"/>
        <end position="2454"/>
    </location>
</feature>
<feature type="disulfide bond" evidence="8">
    <location>
        <begin position="451"/>
        <end position="461"/>
    </location>
</feature>
<evidence type="ECO:0000313" key="12">
    <source>
        <dbReference type="Proteomes" id="UP000007110"/>
    </source>
</evidence>
<feature type="domain" description="SRCR" evidence="10">
    <location>
        <begin position="1580"/>
        <end position="1680"/>
    </location>
</feature>
<evidence type="ECO:0000256" key="2">
    <source>
        <dbReference type="ARBA" id="ARBA00022525"/>
    </source>
</evidence>
<feature type="disulfide bond" evidence="8">
    <location>
        <begin position="1838"/>
        <end position="1902"/>
    </location>
</feature>
<dbReference type="PANTHER" id="PTHR19331:SF465">
    <property type="entry name" value="EGG PEPTIDE SPERACT RECEPTOR"/>
    <property type="match status" value="1"/>
</dbReference>
<feature type="disulfide bond" evidence="8">
    <location>
        <begin position="1605"/>
        <end position="1669"/>
    </location>
</feature>
<feature type="domain" description="SRCR" evidence="10">
    <location>
        <begin position="167"/>
        <end position="267"/>
    </location>
</feature>
<feature type="disulfide bond" evidence="8">
    <location>
        <begin position="2985"/>
        <end position="2995"/>
    </location>
</feature>
<feature type="domain" description="SRCR" evidence="10">
    <location>
        <begin position="2272"/>
        <end position="2372"/>
    </location>
</feature>
<feature type="disulfide bond" evidence="8">
    <location>
        <begin position="192"/>
        <end position="256"/>
    </location>
</feature>
<feature type="disulfide bond" evidence="8">
    <location>
        <begin position="304"/>
        <end position="368"/>
    </location>
</feature>
<feature type="domain" description="SRCR" evidence="10">
    <location>
        <begin position="1249"/>
        <end position="1349"/>
    </location>
</feature>
<dbReference type="KEGG" id="spu:583353"/>
<feature type="disulfide bond" evidence="8">
    <location>
        <begin position="3657"/>
        <end position="3718"/>
    </location>
</feature>
<feature type="disulfide bond" evidence="8">
    <location>
        <begin position="2310"/>
        <end position="2371"/>
    </location>
</feature>
<dbReference type="PRINTS" id="PR00258">
    <property type="entry name" value="SPERACTRCPTR"/>
</dbReference>
<feature type="disulfide bond" evidence="8">
    <location>
        <begin position="3308"/>
        <end position="3372"/>
    </location>
</feature>
<feature type="disulfide bond" evidence="8">
    <location>
        <begin position="770"/>
        <end position="780"/>
    </location>
</feature>
<feature type="disulfide bond" evidence="8">
    <location>
        <begin position="133"/>
        <end position="143"/>
    </location>
</feature>
<feature type="disulfide bond" evidence="8">
    <location>
        <begin position="2608"/>
        <end position="2672"/>
    </location>
</feature>
<feature type="disulfide bond" evidence="8">
    <location>
        <begin position="2341"/>
        <end position="2351"/>
    </location>
</feature>
<feature type="domain" description="SRCR" evidence="10">
    <location>
        <begin position="3019"/>
        <end position="3121"/>
    </location>
</feature>
<feature type="disulfide bond" evidence="8">
    <location>
        <begin position="3321"/>
        <end position="3382"/>
    </location>
</feature>
<feature type="disulfide bond" evidence="8">
    <location>
        <begin position="2719"/>
        <end position="2783"/>
    </location>
</feature>
<feature type="domain" description="SRCR" evidence="10">
    <location>
        <begin position="2039"/>
        <end position="2139"/>
    </location>
</feature>
<feature type="disulfide bond" evidence="8">
    <location>
        <begin position="3969"/>
        <end position="4033"/>
    </location>
</feature>
<feature type="domain" description="SRCR" evidence="10">
    <location>
        <begin position="1929"/>
        <end position="2029"/>
    </location>
</feature>
<feature type="disulfide bond" evidence="8">
    <location>
        <begin position="510"/>
        <end position="574"/>
    </location>
</feature>
<feature type="disulfide bond" evidence="8">
    <location>
        <begin position="876"/>
        <end position="886"/>
    </location>
</feature>
<dbReference type="EnsemblMetazoa" id="XM_030989670">
    <property type="protein sequence ID" value="XP_030845530"/>
    <property type="gene ID" value="LOC583353"/>
</dbReference>
<feature type="disulfide bond" evidence="8">
    <location>
        <begin position="1112"/>
        <end position="1122"/>
    </location>
</feature>
<dbReference type="Proteomes" id="UP000007110">
    <property type="component" value="Unassembled WGS sequence"/>
</dbReference>
<dbReference type="Pfam" id="PF00530">
    <property type="entry name" value="SRCR"/>
    <property type="match status" value="38"/>
</dbReference>
<feature type="disulfide bond" evidence="8">
    <location>
        <begin position="2652"/>
        <end position="2662"/>
    </location>
</feature>
<dbReference type="FunFam" id="3.10.250.10:FF:000006">
    <property type="entry name" value="neurotrypsin isoform X2"/>
    <property type="match status" value="15"/>
</dbReference>
<feature type="disulfide bond" evidence="8">
    <location>
        <begin position="554"/>
        <end position="564"/>
    </location>
</feature>
<feature type="domain" description="SRCR" evidence="10">
    <location>
        <begin position="1703"/>
        <end position="1803"/>
    </location>
</feature>
<feature type="domain" description="SRCR" evidence="10">
    <location>
        <begin position="3504"/>
        <end position="3606"/>
    </location>
</feature>
<feature type="disulfide bond" evidence="8">
    <location>
        <begin position="3088"/>
        <end position="3098"/>
    </location>
</feature>
<feature type="disulfide bond" evidence="8">
    <location>
        <begin position="3796"/>
        <end position="3806"/>
    </location>
</feature>